<evidence type="ECO:0000256" key="3">
    <source>
        <dbReference type="ARBA" id="ARBA00022679"/>
    </source>
</evidence>
<dbReference type="EC" id="2.1.1.37" evidence="1"/>
<dbReference type="GO" id="GO:0003677">
    <property type="term" value="F:DNA binding"/>
    <property type="evidence" value="ECO:0007669"/>
    <property type="project" value="TreeGrafter"/>
</dbReference>
<comment type="caution">
    <text evidence="6">Lacks conserved residue(s) required for the propagation of feature annotation.</text>
</comment>
<dbReference type="EMBL" id="CP163431">
    <property type="protein sequence ID" value="XDP99293.1"/>
    <property type="molecule type" value="Genomic_DNA"/>
</dbReference>
<accession>A0AB39LZJ5</accession>
<dbReference type="PRINTS" id="PR00105">
    <property type="entry name" value="C5METTRFRASE"/>
</dbReference>
<dbReference type="RefSeq" id="WP_369186439.1">
    <property type="nucleotide sequence ID" value="NZ_CP163431.1"/>
</dbReference>
<keyword evidence="2 6" id="KW-0489">Methyltransferase</keyword>
<dbReference type="GO" id="GO:0009307">
    <property type="term" value="P:DNA restriction-modification system"/>
    <property type="evidence" value="ECO:0007669"/>
    <property type="project" value="UniProtKB-KW"/>
</dbReference>
<dbReference type="PANTHER" id="PTHR10629">
    <property type="entry name" value="CYTOSINE-SPECIFIC METHYLTRANSFERASE"/>
    <property type="match status" value="1"/>
</dbReference>
<dbReference type="InterPro" id="IPR050390">
    <property type="entry name" value="C5-Methyltransferase"/>
</dbReference>
<evidence type="ECO:0000256" key="6">
    <source>
        <dbReference type="PROSITE-ProRule" id="PRU01016"/>
    </source>
</evidence>
<dbReference type="GO" id="GO:0032259">
    <property type="term" value="P:methylation"/>
    <property type="evidence" value="ECO:0007669"/>
    <property type="project" value="UniProtKB-KW"/>
</dbReference>
<evidence type="ECO:0000256" key="5">
    <source>
        <dbReference type="ARBA" id="ARBA00022747"/>
    </source>
</evidence>
<reference evidence="7" key="1">
    <citation type="submission" date="2024-07" db="EMBL/GenBank/DDBJ databases">
        <authorList>
            <person name="Yu S.T."/>
        </authorList>
    </citation>
    <scope>NUCLEOTIDE SEQUENCE</scope>
    <source>
        <strain evidence="7">R08</strain>
    </source>
</reference>
<gene>
    <name evidence="7" type="ORF">AB5J58_03450</name>
</gene>
<dbReference type="PROSITE" id="PS51679">
    <property type="entry name" value="SAM_MT_C5"/>
    <property type="match status" value="1"/>
</dbReference>
<dbReference type="Gene3D" id="3.90.120.10">
    <property type="entry name" value="DNA Methylase, subunit A, domain 2"/>
    <property type="match status" value="1"/>
</dbReference>
<sequence>MTGGNAASAAAQGDIDQPQLTSLEICAGMGGLAFGLEQAGFAPVLLLDNRPIACETLRANRPHWDVRDIDILDFDPVDHQQVYDVHLLSGGLPRVKSPAAVARTRGDDAELSVLKATVDLVYGVRPRAILLENVPDLVRKSDYEPIRKVVADELGHLGYRFQWNILNAKNYGVPQSREVGLLVAFRGDLIDRFEWPRPHAGPWRTVGKTLLASMGARGWADAAKWAAQAEVTAPTIVGGSWDRGGADLGPTGAKKTWARIGIDGATVADQVPDADFSWDPVLGRPGLVPLTVDQVALLQGFPSEWVIAGRKTARYRQVGNATPPPLARALGESIATVLRDAGGDPIRVTGT</sequence>
<dbReference type="AlphaFoldDB" id="A0AB39LZJ5"/>
<evidence type="ECO:0000256" key="1">
    <source>
        <dbReference type="ARBA" id="ARBA00011975"/>
    </source>
</evidence>
<protein>
    <recommendedName>
        <fullName evidence="1">DNA (cytosine-5-)-methyltransferase</fullName>
        <ecNumber evidence="1">2.1.1.37</ecNumber>
    </recommendedName>
</protein>
<dbReference type="REBASE" id="857333">
    <property type="entry name" value="M1.SspR08ORF3450P"/>
</dbReference>
<keyword evidence="4 6" id="KW-0949">S-adenosyl-L-methionine</keyword>
<evidence type="ECO:0000313" key="7">
    <source>
        <dbReference type="EMBL" id="XDP99293.1"/>
    </source>
</evidence>
<proteinExistence type="inferred from homology"/>
<keyword evidence="5" id="KW-0680">Restriction system</keyword>
<evidence type="ECO:0000256" key="2">
    <source>
        <dbReference type="ARBA" id="ARBA00022603"/>
    </source>
</evidence>
<dbReference type="Gene3D" id="3.40.50.150">
    <property type="entry name" value="Vaccinia Virus protein VP39"/>
    <property type="match status" value="1"/>
</dbReference>
<dbReference type="InterPro" id="IPR029063">
    <property type="entry name" value="SAM-dependent_MTases_sf"/>
</dbReference>
<dbReference type="GO" id="GO:0044027">
    <property type="term" value="P:negative regulation of gene expression via chromosomal CpG island methylation"/>
    <property type="evidence" value="ECO:0007669"/>
    <property type="project" value="TreeGrafter"/>
</dbReference>
<comment type="similarity">
    <text evidence="6">Belongs to the class I-like SAM-binding methyltransferase superfamily. C5-methyltransferase family.</text>
</comment>
<evidence type="ECO:0000256" key="4">
    <source>
        <dbReference type="ARBA" id="ARBA00022691"/>
    </source>
</evidence>
<organism evidence="7">
    <name type="scientific">Streptomyces sp. R08</name>
    <dbReference type="NCBI Taxonomy" id="3238624"/>
    <lineage>
        <taxon>Bacteria</taxon>
        <taxon>Bacillati</taxon>
        <taxon>Actinomycetota</taxon>
        <taxon>Actinomycetes</taxon>
        <taxon>Kitasatosporales</taxon>
        <taxon>Streptomycetaceae</taxon>
        <taxon>Streptomyces</taxon>
    </lineage>
</organism>
<dbReference type="GO" id="GO:0003886">
    <property type="term" value="F:DNA (cytosine-5-)-methyltransferase activity"/>
    <property type="evidence" value="ECO:0007669"/>
    <property type="project" value="UniProtKB-EC"/>
</dbReference>
<dbReference type="Pfam" id="PF00145">
    <property type="entry name" value="DNA_methylase"/>
    <property type="match status" value="2"/>
</dbReference>
<keyword evidence="3 6" id="KW-0808">Transferase</keyword>
<name>A0AB39LZJ5_9ACTN</name>
<dbReference type="InterPro" id="IPR001525">
    <property type="entry name" value="C5_MeTfrase"/>
</dbReference>
<dbReference type="PANTHER" id="PTHR10629:SF52">
    <property type="entry name" value="DNA (CYTOSINE-5)-METHYLTRANSFERASE 1"/>
    <property type="match status" value="1"/>
</dbReference>
<dbReference type="SUPFAM" id="SSF53335">
    <property type="entry name" value="S-adenosyl-L-methionine-dependent methyltransferases"/>
    <property type="match status" value="1"/>
</dbReference>